<feature type="compositionally biased region" description="Polar residues" evidence="1">
    <location>
        <begin position="101"/>
        <end position="110"/>
    </location>
</feature>
<keyword evidence="2" id="KW-0472">Membrane</keyword>
<feature type="region of interest" description="Disordered" evidence="1">
    <location>
        <begin position="101"/>
        <end position="127"/>
    </location>
</feature>
<protein>
    <submittedName>
        <fullName evidence="4">Uncharacterized protein</fullName>
    </submittedName>
</protein>
<feature type="chain" id="PRO_5040331017" evidence="3">
    <location>
        <begin position="23"/>
        <end position="463"/>
    </location>
</feature>
<dbReference type="EMBL" id="CP099419">
    <property type="protein sequence ID" value="USW49158.1"/>
    <property type="molecule type" value="Genomic_DNA"/>
</dbReference>
<feature type="region of interest" description="Disordered" evidence="1">
    <location>
        <begin position="239"/>
        <end position="299"/>
    </location>
</feature>
<keyword evidence="3" id="KW-0732">Signal</keyword>
<feature type="transmembrane region" description="Helical" evidence="2">
    <location>
        <begin position="306"/>
        <end position="328"/>
    </location>
</feature>
<dbReference type="Proteomes" id="UP001056384">
    <property type="component" value="Chromosome 2"/>
</dbReference>
<evidence type="ECO:0000256" key="1">
    <source>
        <dbReference type="SAM" id="MobiDB-lite"/>
    </source>
</evidence>
<name>A0A9Q9EHC0_9PEZI</name>
<keyword evidence="2" id="KW-0812">Transmembrane</keyword>
<evidence type="ECO:0000256" key="2">
    <source>
        <dbReference type="SAM" id="Phobius"/>
    </source>
</evidence>
<feature type="signal peptide" evidence="3">
    <location>
        <begin position="1"/>
        <end position="22"/>
    </location>
</feature>
<proteinExistence type="predicted"/>
<dbReference type="OrthoDB" id="3935453at2759"/>
<feature type="compositionally biased region" description="Low complexity" evidence="1">
    <location>
        <begin position="76"/>
        <end position="87"/>
    </location>
</feature>
<feature type="region of interest" description="Disordered" evidence="1">
    <location>
        <begin position="43"/>
        <end position="87"/>
    </location>
</feature>
<reference evidence="4" key="1">
    <citation type="submission" date="2022-06" db="EMBL/GenBank/DDBJ databases">
        <title>Complete genome sequences of two strains of the flax pathogen Septoria linicola.</title>
        <authorList>
            <person name="Lapalu N."/>
            <person name="Simon A."/>
            <person name="Demenou B."/>
            <person name="Paumier D."/>
            <person name="Guillot M.-P."/>
            <person name="Gout L."/>
            <person name="Valade R."/>
        </authorList>
    </citation>
    <scope>NUCLEOTIDE SEQUENCE</scope>
    <source>
        <strain evidence="4">SE15195</strain>
    </source>
</reference>
<sequence>MRRENLLVSLLGLQAGIESTHAATTDSTTLIEPTIGAAVSDSYVQSTGPTSTTQYASSEAQHTSSASPYDTAGEASSSSSPPCTTSMSSVMQTYAGVVPSTNPTTFLSTATRDDPSEPPQRGESTSAPTFLATYATAVVVHTSFGDYEQNEASASLFPGLVALNTDTYPSQASGATAAAQMSDNDRIPTAVISPTSAETTGPEPETTEPPNALGVLFSALPSDVASSIASELDIDTTRFLPAERTSRTRASTSRPTDTTSTTRTSSASSIFTTSTRSSSTASATDSSATTLAPTANTGNQLRQGSIAGIATGVTAGVVLILLTALLLARRRQQGKPFFGAMQRSTSKRSNRAYPEVAWLYDPATTPPRTSENHSRAESGISLLPSTYEGAAGVAGGAAGGRFYGNPEARPAGPESPLLPPQLLYARDESPGSSPTGNGRGRSARSSLQSVARMGPIHEEPHVH</sequence>
<keyword evidence="5" id="KW-1185">Reference proteome</keyword>
<feature type="region of interest" description="Disordered" evidence="1">
    <location>
        <begin position="193"/>
        <end position="213"/>
    </location>
</feature>
<feature type="region of interest" description="Disordered" evidence="1">
    <location>
        <begin position="404"/>
        <end position="463"/>
    </location>
</feature>
<evidence type="ECO:0000313" key="4">
    <source>
        <dbReference type="EMBL" id="USW49158.1"/>
    </source>
</evidence>
<feature type="compositionally biased region" description="Low complexity" evidence="1">
    <location>
        <begin position="198"/>
        <end position="210"/>
    </location>
</feature>
<gene>
    <name evidence="4" type="ORF">Slin15195_G024770</name>
</gene>
<evidence type="ECO:0000256" key="3">
    <source>
        <dbReference type="SAM" id="SignalP"/>
    </source>
</evidence>
<feature type="compositionally biased region" description="Low complexity" evidence="1">
    <location>
        <begin position="248"/>
        <end position="295"/>
    </location>
</feature>
<dbReference type="AlphaFoldDB" id="A0A9Q9EHC0"/>
<feature type="compositionally biased region" description="Polar residues" evidence="1">
    <location>
        <begin position="43"/>
        <end position="68"/>
    </location>
</feature>
<organism evidence="4 5">
    <name type="scientific">Septoria linicola</name>
    <dbReference type="NCBI Taxonomy" id="215465"/>
    <lineage>
        <taxon>Eukaryota</taxon>
        <taxon>Fungi</taxon>
        <taxon>Dikarya</taxon>
        <taxon>Ascomycota</taxon>
        <taxon>Pezizomycotina</taxon>
        <taxon>Dothideomycetes</taxon>
        <taxon>Dothideomycetidae</taxon>
        <taxon>Mycosphaerellales</taxon>
        <taxon>Mycosphaerellaceae</taxon>
        <taxon>Septoria</taxon>
    </lineage>
</organism>
<accession>A0A9Q9EHC0</accession>
<keyword evidence="2" id="KW-1133">Transmembrane helix</keyword>
<evidence type="ECO:0000313" key="5">
    <source>
        <dbReference type="Proteomes" id="UP001056384"/>
    </source>
</evidence>